<accession>A0AAJ0CA21</accession>
<dbReference type="RefSeq" id="XP_060289127.1">
    <property type="nucleotide sequence ID" value="XM_060426570.1"/>
</dbReference>
<dbReference type="InterPro" id="IPR019453">
    <property type="entry name" value="VPS39/TGFA1_Znf"/>
</dbReference>
<dbReference type="InterPro" id="IPR019452">
    <property type="entry name" value="VPS39/TGF_beta_rcpt-assoc_1"/>
</dbReference>
<feature type="region of interest" description="Disordered" evidence="5">
    <location>
        <begin position="900"/>
        <end position="920"/>
    </location>
</feature>
<dbReference type="InterPro" id="IPR032914">
    <property type="entry name" value="Vam6/VPS39/TRAP1"/>
</dbReference>
<keyword evidence="2" id="KW-0472">Membrane</keyword>
<dbReference type="GeneID" id="85309757"/>
<feature type="region of interest" description="Disordered" evidence="5">
    <location>
        <begin position="531"/>
        <end position="565"/>
    </location>
</feature>
<feature type="region of interest" description="Disordered" evidence="5">
    <location>
        <begin position="49"/>
        <end position="93"/>
    </location>
</feature>
<feature type="repeat" description="CHCR" evidence="4">
    <location>
        <begin position="760"/>
        <end position="922"/>
    </location>
</feature>
<comment type="similarity">
    <text evidence="3">Belongs to the VAM6/VPS39 family.</text>
</comment>
<dbReference type="InterPro" id="IPR001180">
    <property type="entry name" value="CNH_dom"/>
</dbReference>
<organism evidence="7 8">
    <name type="scientific">Phialemonium atrogriseum</name>
    <dbReference type="NCBI Taxonomy" id="1093897"/>
    <lineage>
        <taxon>Eukaryota</taxon>
        <taxon>Fungi</taxon>
        <taxon>Dikarya</taxon>
        <taxon>Ascomycota</taxon>
        <taxon>Pezizomycotina</taxon>
        <taxon>Sordariomycetes</taxon>
        <taxon>Sordariomycetidae</taxon>
        <taxon>Cephalothecales</taxon>
        <taxon>Cephalothecaceae</taxon>
        <taxon>Phialemonium</taxon>
    </lineage>
</organism>
<dbReference type="InterPro" id="IPR000547">
    <property type="entry name" value="Clathrin_H-chain/VPS_repeat"/>
</dbReference>
<dbReference type="GO" id="GO:0006886">
    <property type="term" value="P:intracellular protein transport"/>
    <property type="evidence" value="ECO:0007669"/>
    <property type="project" value="UniProtKB-UniRule"/>
</dbReference>
<gene>
    <name evidence="7" type="ORF">QBC33DRAFT_522850</name>
</gene>
<dbReference type="EMBL" id="MU838997">
    <property type="protein sequence ID" value="KAK1772914.1"/>
    <property type="molecule type" value="Genomic_DNA"/>
</dbReference>
<keyword evidence="8" id="KW-1185">Reference proteome</keyword>
<dbReference type="Proteomes" id="UP001244011">
    <property type="component" value="Unassembled WGS sequence"/>
</dbReference>
<feature type="compositionally biased region" description="Polar residues" evidence="5">
    <location>
        <begin position="605"/>
        <end position="622"/>
    </location>
</feature>
<dbReference type="GO" id="GO:0000329">
    <property type="term" value="C:fungal-type vacuole membrane"/>
    <property type="evidence" value="ECO:0007669"/>
    <property type="project" value="TreeGrafter"/>
</dbReference>
<evidence type="ECO:0000256" key="1">
    <source>
        <dbReference type="ARBA" id="ARBA00004184"/>
    </source>
</evidence>
<evidence type="ECO:0000259" key="6">
    <source>
        <dbReference type="PROSITE" id="PS50219"/>
    </source>
</evidence>
<dbReference type="GO" id="GO:0006914">
    <property type="term" value="P:autophagy"/>
    <property type="evidence" value="ECO:0007669"/>
    <property type="project" value="TreeGrafter"/>
</dbReference>
<dbReference type="AlphaFoldDB" id="A0AAJ0CA21"/>
<feature type="region of interest" description="Disordered" evidence="5">
    <location>
        <begin position="593"/>
        <end position="627"/>
    </location>
</feature>
<sequence length="1085" mass="119029">MLSAFTARPIIELKQRDKSKIETILAYGDRVLVGLNTGSLRIYRVNEFHPPSSSNAPTNGASVSEPDNVPTRNTESGSRPPPSSQTAPATKPTDLLRELDKFSTRAIEQLAVIKEANTLVSLSNYAISLHDLQTFEPIESPLPGTKNASTFAVTSNIVKDPAMGIPEIISRLAVAVKRRLLLWSWRESELGPDVGEIVLAESIRSVTWASATKVVCGMNGGYVLVDVETHTVEDVLGPGTISGSTGAQGSKFGAVSVAGMGYMGLGGYVPKPLSAKLADGELLLAKDINTLFINDSGKALTKRQIPWGSAPEDIGYSYPYILALQAPSKGTLEVRNPDTLSLLQTISLPGASALHFPPPTVSLAHAGKGFHVLSDRAVWKMDATDYDSQVDELVKTGKLDEAISILNMLEDALLSSKKETLREVKMQKAELLFKQKKYRESMDLFNEDEVHAPPERVLKLFPRNISGDLSRIQEDGEDRDGEPEHEETNGNANGEASKPDTLKPDAAVEAASPQKGGGGFAKYLMGHRKAHPETASIVSSRKSQEEDDAASTKGSIKGKSKEEQAQAEKDAMAAVLELNGYLAGTRARLQREIDPATGKLKPRKSQSGTTEEAFNSLLTSSQGKDHKQLEDELKNTFKTVDTTLFRAYMYSRPTLASSLFRIPNFCDPDVVNEILVEHNRYNELVDFFYGKKLHRQALQLLKRFGAPENPDEEAPSLHGPQRTAMYLQNLPPEMIDLIIEFSEWVLRKDAKLGIEVFLADSENAETLPRDRVIKFLGEIDAGLEVQYLEHIITELGDKTPDFHNRLVELFIRHLKEKAKDEEWNALMERLIRFLQDSQEYGRLRAFGLIPRADPDFYEAQAVVLSRMEQHKQALEIYVFKMEDYEKAEDYCNRIYKAQEAQHTPTAQRSADSADDAEEDPQPSIYHTLLTLYLNPPQDQAPNPGPALELLSKHGSRLSAESTLPLIPDALPVAQLESYFRGRMRAANSVVNDTRIVAGLRRTGLVASQALLLLGDGTPGGQGGKNRRVVIGDERVCGVCHKRLGGSVVAVMPDNSVVHYGCLARARSGGPAQVAGGWGRSSGNGV</sequence>
<dbReference type="Pfam" id="PF10367">
    <property type="entry name" value="zf-Vps39_C"/>
    <property type="match status" value="1"/>
</dbReference>
<dbReference type="PROSITE" id="PS50236">
    <property type="entry name" value="CHCR"/>
    <property type="match status" value="1"/>
</dbReference>
<name>A0AAJ0CA21_9PEZI</name>
<feature type="compositionally biased region" description="Polar residues" evidence="5">
    <location>
        <begin position="51"/>
        <end position="62"/>
    </location>
</feature>
<evidence type="ECO:0000256" key="4">
    <source>
        <dbReference type="PROSITE-ProRule" id="PRU01006"/>
    </source>
</evidence>
<reference evidence="7" key="1">
    <citation type="submission" date="2023-06" db="EMBL/GenBank/DDBJ databases">
        <title>Genome-scale phylogeny and comparative genomics of the fungal order Sordariales.</title>
        <authorList>
            <consortium name="Lawrence Berkeley National Laboratory"/>
            <person name="Hensen N."/>
            <person name="Bonometti L."/>
            <person name="Westerberg I."/>
            <person name="Brannstrom I.O."/>
            <person name="Guillou S."/>
            <person name="Cros-Aarteil S."/>
            <person name="Calhoun S."/>
            <person name="Haridas S."/>
            <person name="Kuo A."/>
            <person name="Mondo S."/>
            <person name="Pangilinan J."/>
            <person name="Riley R."/>
            <person name="Labutti K."/>
            <person name="Andreopoulos B."/>
            <person name="Lipzen A."/>
            <person name="Chen C."/>
            <person name="Yanf M."/>
            <person name="Daum C."/>
            <person name="Ng V."/>
            <person name="Clum A."/>
            <person name="Steindorff A."/>
            <person name="Ohm R."/>
            <person name="Martin F."/>
            <person name="Silar P."/>
            <person name="Natvig D."/>
            <person name="Lalanne C."/>
            <person name="Gautier V."/>
            <person name="Ament-Velasquez S.L."/>
            <person name="Kruys A."/>
            <person name="Hutchinson M.I."/>
            <person name="Powell A.J."/>
            <person name="Barry K."/>
            <person name="Miller A.N."/>
            <person name="Grigoriev I.V."/>
            <person name="Debuchy R."/>
            <person name="Gladieux P."/>
            <person name="Thoren M.H."/>
            <person name="Johannesson H."/>
        </authorList>
    </citation>
    <scope>NUCLEOTIDE SEQUENCE</scope>
    <source>
        <strain evidence="7">8032-3</strain>
    </source>
</reference>
<evidence type="ECO:0000256" key="2">
    <source>
        <dbReference type="ARBA" id="ARBA00023136"/>
    </source>
</evidence>
<dbReference type="PANTHER" id="PTHR12894:SF49">
    <property type="entry name" value="VAM6_VPS39-LIKE PROTEIN"/>
    <property type="match status" value="1"/>
</dbReference>
<feature type="compositionally biased region" description="Acidic residues" evidence="5">
    <location>
        <begin position="475"/>
        <end position="485"/>
    </location>
</feature>
<dbReference type="Pfam" id="PF10366">
    <property type="entry name" value="Vps39_1"/>
    <property type="match status" value="1"/>
</dbReference>
<evidence type="ECO:0000256" key="3">
    <source>
        <dbReference type="ARBA" id="ARBA00038201"/>
    </source>
</evidence>
<feature type="domain" description="CNH" evidence="6">
    <location>
        <begin position="18"/>
        <end position="361"/>
    </location>
</feature>
<dbReference type="GO" id="GO:0012505">
    <property type="term" value="C:endomembrane system"/>
    <property type="evidence" value="ECO:0007669"/>
    <property type="project" value="UniProtKB-SubCell"/>
</dbReference>
<comment type="subcellular location">
    <subcellularLocation>
        <location evidence="1">Endomembrane system</location>
        <topology evidence="1">Peripheral membrane protein</topology>
    </subcellularLocation>
</comment>
<evidence type="ECO:0000256" key="5">
    <source>
        <dbReference type="SAM" id="MobiDB-lite"/>
    </source>
</evidence>
<evidence type="ECO:0000313" key="7">
    <source>
        <dbReference type="EMBL" id="KAK1772914.1"/>
    </source>
</evidence>
<dbReference type="PROSITE" id="PS50219">
    <property type="entry name" value="CNH"/>
    <property type="match status" value="1"/>
</dbReference>
<protein>
    <recommendedName>
        <fullName evidence="6">CNH domain-containing protein</fullName>
    </recommendedName>
</protein>
<dbReference type="PANTHER" id="PTHR12894">
    <property type="entry name" value="CNH DOMAIN CONTAINING"/>
    <property type="match status" value="1"/>
</dbReference>
<dbReference type="GO" id="GO:0034058">
    <property type="term" value="P:endosomal vesicle fusion"/>
    <property type="evidence" value="ECO:0007669"/>
    <property type="project" value="TreeGrafter"/>
</dbReference>
<evidence type="ECO:0000313" key="8">
    <source>
        <dbReference type="Proteomes" id="UP001244011"/>
    </source>
</evidence>
<comment type="caution">
    <text evidence="7">The sequence shown here is derived from an EMBL/GenBank/DDBJ whole genome shotgun (WGS) entry which is preliminary data.</text>
</comment>
<proteinExistence type="inferred from homology"/>
<feature type="region of interest" description="Disordered" evidence="5">
    <location>
        <begin position="468"/>
        <end position="501"/>
    </location>
</feature>
<dbReference type="Pfam" id="PF00780">
    <property type="entry name" value="CNH"/>
    <property type="match status" value="1"/>
</dbReference>